<dbReference type="GO" id="GO:0006412">
    <property type="term" value="P:translation"/>
    <property type="evidence" value="ECO:0007669"/>
    <property type="project" value="UniProtKB-UniRule"/>
</dbReference>
<comment type="similarity">
    <text evidence="1">Belongs to the GatC family.</text>
</comment>
<dbReference type="SUPFAM" id="SSF141000">
    <property type="entry name" value="Glu-tRNAGln amidotransferase C subunit"/>
    <property type="match status" value="1"/>
</dbReference>
<dbReference type="PANTHER" id="PTHR15004:SF0">
    <property type="entry name" value="GLUTAMYL-TRNA(GLN) AMIDOTRANSFERASE SUBUNIT C, MITOCHONDRIAL"/>
    <property type="match status" value="1"/>
</dbReference>
<keyword evidence="1" id="KW-0547">Nucleotide-binding</keyword>
<dbReference type="InterPro" id="IPR036113">
    <property type="entry name" value="Asp/Glu-ADT_sf_sub_c"/>
</dbReference>
<accession>A0A1F8F7K3</accession>
<reference evidence="2 3" key="1">
    <citation type="journal article" date="2016" name="Nat. Commun.">
        <title>Thousands of microbial genomes shed light on interconnected biogeochemical processes in an aquifer system.</title>
        <authorList>
            <person name="Anantharaman K."/>
            <person name="Brown C.T."/>
            <person name="Hug L.A."/>
            <person name="Sharon I."/>
            <person name="Castelle C.J."/>
            <person name="Probst A.J."/>
            <person name="Thomas B.C."/>
            <person name="Singh A."/>
            <person name="Wilkins M.J."/>
            <person name="Karaoz U."/>
            <person name="Brodie E.L."/>
            <person name="Williams K.H."/>
            <person name="Hubbard S.S."/>
            <person name="Banfield J.F."/>
        </authorList>
    </citation>
    <scope>NUCLEOTIDE SEQUENCE [LARGE SCALE GENOMIC DNA]</scope>
</reference>
<dbReference type="GO" id="GO:0050566">
    <property type="term" value="F:asparaginyl-tRNA synthase (glutamine-hydrolyzing) activity"/>
    <property type="evidence" value="ECO:0007669"/>
    <property type="project" value="RHEA"/>
</dbReference>
<dbReference type="NCBIfam" id="TIGR00135">
    <property type="entry name" value="gatC"/>
    <property type="match status" value="1"/>
</dbReference>
<dbReference type="GO" id="GO:0070681">
    <property type="term" value="P:glutaminyl-tRNAGln biosynthesis via transamidation"/>
    <property type="evidence" value="ECO:0007669"/>
    <property type="project" value="TreeGrafter"/>
</dbReference>
<dbReference type="HAMAP" id="MF_00122">
    <property type="entry name" value="GatC"/>
    <property type="match status" value="1"/>
</dbReference>
<keyword evidence="1" id="KW-0648">Protein biosynthesis</keyword>
<dbReference type="GO" id="GO:0005524">
    <property type="term" value="F:ATP binding"/>
    <property type="evidence" value="ECO:0007669"/>
    <property type="project" value="UniProtKB-KW"/>
</dbReference>
<comment type="caution">
    <text evidence="2">The sequence shown here is derived from an EMBL/GenBank/DDBJ whole genome shotgun (WGS) entry which is preliminary data.</text>
</comment>
<dbReference type="InterPro" id="IPR003837">
    <property type="entry name" value="GatC"/>
</dbReference>
<gene>
    <name evidence="1" type="primary">gatC</name>
    <name evidence="2" type="ORF">A3C61_02340</name>
</gene>
<dbReference type="Pfam" id="PF02686">
    <property type="entry name" value="GatC"/>
    <property type="match status" value="1"/>
</dbReference>
<dbReference type="AlphaFoldDB" id="A0A1F8F7K3"/>
<comment type="catalytic activity">
    <reaction evidence="1">
        <text>L-aspartyl-tRNA(Asn) + L-glutamine + ATP + H2O = L-asparaginyl-tRNA(Asn) + L-glutamate + ADP + phosphate + 2 H(+)</text>
        <dbReference type="Rhea" id="RHEA:14513"/>
        <dbReference type="Rhea" id="RHEA-COMP:9674"/>
        <dbReference type="Rhea" id="RHEA-COMP:9677"/>
        <dbReference type="ChEBI" id="CHEBI:15377"/>
        <dbReference type="ChEBI" id="CHEBI:15378"/>
        <dbReference type="ChEBI" id="CHEBI:29985"/>
        <dbReference type="ChEBI" id="CHEBI:30616"/>
        <dbReference type="ChEBI" id="CHEBI:43474"/>
        <dbReference type="ChEBI" id="CHEBI:58359"/>
        <dbReference type="ChEBI" id="CHEBI:78515"/>
        <dbReference type="ChEBI" id="CHEBI:78516"/>
        <dbReference type="ChEBI" id="CHEBI:456216"/>
    </reaction>
</comment>
<evidence type="ECO:0000313" key="3">
    <source>
        <dbReference type="Proteomes" id="UP000178908"/>
    </source>
</evidence>
<sequence length="100" mass="11654">MLTEKEIKHVAQLARIKITEKEEEKFKKELSAILDYINKLGEVNTENVDPLYQVTGLVNSMRSDDYRRDFVIDEDLNKKLIDQAPDKEEGFIKVKSVLNK</sequence>
<dbReference type="EC" id="6.3.5.-" evidence="1"/>
<dbReference type="PANTHER" id="PTHR15004">
    <property type="entry name" value="GLUTAMYL-TRNA(GLN) AMIDOTRANSFERASE SUBUNIT C, MITOCHONDRIAL"/>
    <property type="match status" value="1"/>
</dbReference>
<keyword evidence="1" id="KW-0067">ATP-binding</keyword>
<keyword evidence="1" id="KW-0436">Ligase</keyword>
<organism evidence="2 3">
    <name type="scientific">Candidatus Yanofskybacteria bacterium RIFCSPHIGHO2_02_FULL_39_10</name>
    <dbReference type="NCBI Taxonomy" id="1802674"/>
    <lineage>
        <taxon>Bacteria</taxon>
        <taxon>Candidatus Yanofskyibacteriota</taxon>
    </lineage>
</organism>
<evidence type="ECO:0000313" key="2">
    <source>
        <dbReference type="EMBL" id="OGN09141.1"/>
    </source>
</evidence>
<proteinExistence type="inferred from homology"/>
<comment type="subunit">
    <text evidence="1">Heterotrimer of A, B and C subunits.</text>
</comment>
<comment type="catalytic activity">
    <reaction evidence="1">
        <text>L-glutamyl-tRNA(Gln) + L-glutamine + ATP + H2O = L-glutaminyl-tRNA(Gln) + L-glutamate + ADP + phosphate + H(+)</text>
        <dbReference type="Rhea" id="RHEA:17521"/>
        <dbReference type="Rhea" id="RHEA-COMP:9681"/>
        <dbReference type="Rhea" id="RHEA-COMP:9684"/>
        <dbReference type="ChEBI" id="CHEBI:15377"/>
        <dbReference type="ChEBI" id="CHEBI:15378"/>
        <dbReference type="ChEBI" id="CHEBI:29985"/>
        <dbReference type="ChEBI" id="CHEBI:30616"/>
        <dbReference type="ChEBI" id="CHEBI:43474"/>
        <dbReference type="ChEBI" id="CHEBI:58359"/>
        <dbReference type="ChEBI" id="CHEBI:78520"/>
        <dbReference type="ChEBI" id="CHEBI:78521"/>
        <dbReference type="ChEBI" id="CHEBI:456216"/>
    </reaction>
</comment>
<dbReference type="EMBL" id="MGJO01000030">
    <property type="protein sequence ID" value="OGN09141.1"/>
    <property type="molecule type" value="Genomic_DNA"/>
</dbReference>
<comment type="function">
    <text evidence="1">Allows the formation of correctly charged Asn-tRNA(Asn) or Gln-tRNA(Gln) through the transamidation of misacylated Asp-tRNA(Asn) or Glu-tRNA(Gln) in organisms which lack either or both of asparaginyl-tRNA or glutaminyl-tRNA synthetases. The reaction takes place in the presence of glutamine and ATP through an activated phospho-Asp-tRNA(Asn) or phospho-Glu-tRNA(Gln).</text>
</comment>
<name>A0A1F8F7K3_9BACT</name>
<evidence type="ECO:0000256" key="1">
    <source>
        <dbReference type="HAMAP-Rule" id="MF_00122"/>
    </source>
</evidence>
<dbReference type="GO" id="GO:0006450">
    <property type="term" value="P:regulation of translational fidelity"/>
    <property type="evidence" value="ECO:0007669"/>
    <property type="project" value="InterPro"/>
</dbReference>
<protein>
    <recommendedName>
        <fullName evidence="1">Aspartyl/glutamyl-tRNA(Asn/Gln) amidotransferase subunit C</fullName>
        <shortName evidence="1">Asp/Glu-ADT subunit C</shortName>
        <ecNumber evidence="1">6.3.5.-</ecNumber>
    </recommendedName>
</protein>
<dbReference type="Gene3D" id="1.10.20.60">
    <property type="entry name" value="Glu-tRNAGln amidotransferase C subunit, N-terminal domain"/>
    <property type="match status" value="1"/>
</dbReference>
<dbReference type="Proteomes" id="UP000178908">
    <property type="component" value="Unassembled WGS sequence"/>
</dbReference>
<dbReference type="GO" id="GO:0050567">
    <property type="term" value="F:glutaminyl-tRNA synthase (glutamine-hydrolyzing) activity"/>
    <property type="evidence" value="ECO:0007669"/>
    <property type="project" value="UniProtKB-UniRule"/>
</dbReference>